<reference evidence="1 2" key="1">
    <citation type="journal article" date="2016" name="Mol. Biol. Evol.">
        <title>Comparative Genomics of Early-Diverging Mushroom-Forming Fungi Provides Insights into the Origins of Lignocellulose Decay Capabilities.</title>
        <authorList>
            <person name="Nagy L.G."/>
            <person name="Riley R."/>
            <person name="Tritt A."/>
            <person name="Adam C."/>
            <person name="Daum C."/>
            <person name="Floudas D."/>
            <person name="Sun H."/>
            <person name="Yadav J.S."/>
            <person name="Pangilinan J."/>
            <person name="Larsson K.H."/>
            <person name="Matsuura K."/>
            <person name="Barry K."/>
            <person name="Labutti K."/>
            <person name="Kuo R."/>
            <person name="Ohm R.A."/>
            <person name="Bhattacharya S.S."/>
            <person name="Shirouzu T."/>
            <person name="Yoshinaga Y."/>
            <person name="Martin F.M."/>
            <person name="Grigoriev I.V."/>
            <person name="Hibbett D.S."/>
        </authorList>
    </citation>
    <scope>NUCLEOTIDE SEQUENCE [LARGE SCALE GENOMIC DNA]</scope>
    <source>
        <strain evidence="1 2">CBS 109695</strain>
    </source>
</reference>
<evidence type="ECO:0000313" key="2">
    <source>
        <dbReference type="Proteomes" id="UP000076532"/>
    </source>
</evidence>
<name>A0A166MH30_9AGAM</name>
<protein>
    <submittedName>
        <fullName evidence="1">Uncharacterized protein</fullName>
    </submittedName>
</protein>
<evidence type="ECO:0000313" key="1">
    <source>
        <dbReference type="EMBL" id="KZP23994.1"/>
    </source>
</evidence>
<organism evidence="1 2">
    <name type="scientific">Athelia psychrophila</name>
    <dbReference type="NCBI Taxonomy" id="1759441"/>
    <lineage>
        <taxon>Eukaryota</taxon>
        <taxon>Fungi</taxon>
        <taxon>Dikarya</taxon>
        <taxon>Basidiomycota</taxon>
        <taxon>Agaricomycotina</taxon>
        <taxon>Agaricomycetes</taxon>
        <taxon>Agaricomycetidae</taxon>
        <taxon>Atheliales</taxon>
        <taxon>Atheliaceae</taxon>
        <taxon>Athelia</taxon>
    </lineage>
</organism>
<proteinExistence type="predicted"/>
<dbReference type="EMBL" id="KV417529">
    <property type="protein sequence ID" value="KZP23994.1"/>
    <property type="molecule type" value="Genomic_DNA"/>
</dbReference>
<gene>
    <name evidence="1" type="ORF">FIBSPDRAFT_857768</name>
</gene>
<keyword evidence="2" id="KW-1185">Reference proteome</keyword>
<dbReference type="Proteomes" id="UP000076532">
    <property type="component" value="Unassembled WGS sequence"/>
</dbReference>
<accession>A0A166MH30</accession>
<dbReference type="AlphaFoldDB" id="A0A166MH30"/>
<sequence>MRFRFSNHQLHTQQSRARNININLNKYIRSNKSDPFKPTLTMSDPSPTLATHAHAAHSPTAAIEPAVIADIDDINVSPTNNLDQVEAYRRRNKAASRRCEWVSKAAAGMAATIQLTYAETSLVVAWYRRVVELEKGFLPHDNC</sequence>